<evidence type="ECO:0000313" key="2">
    <source>
        <dbReference type="Proteomes" id="UP000299102"/>
    </source>
</evidence>
<keyword evidence="2" id="KW-1185">Reference proteome</keyword>
<gene>
    <name evidence="1" type="ORF">EVAR_59649_1</name>
</gene>
<proteinExistence type="predicted"/>
<reference evidence="1 2" key="1">
    <citation type="journal article" date="2019" name="Commun. Biol.">
        <title>The bagworm genome reveals a unique fibroin gene that provides high tensile strength.</title>
        <authorList>
            <person name="Kono N."/>
            <person name="Nakamura H."/>
            <person name="Ohtoshi R."/>
            <person name="Tomita M."/>
            <person name="Numata K."/>
            <person name="Arakawa K."/>
        </authorList>
    </citation>
    <scope>NUCLEOTIDE SEQUENCE [LARGE SCALE GENOMIC DNA]</scope>
</reference>
<dbReference type="AlphaFoldDB" id="A0A4C1YID7"/>
<dbReference type="EMBL" id="BGZK01001220">
    <property type="protein sequence ID" value="GBP74754.1"/>
    <property type="molecule type" value="Genomic_DNA"/>
</dbReference>
<evidence type="ECO:0000313" key="1">
    <source>
        <dbReference type="EMBL" id="GBP74754.1"/>
    </source>
</evidence>
<organism evidence="1 2">
    <name type="scientific">Eumeta variegata</name>
    <name type="common">Bagworm moth</name>
    <name type="synonym">Eumeta japonica</name>
    <dbReference type="NCBI Taxonomy" id="151549"/>
    <lineage>
        <taxon>Eukaryota</taxon>
        <taxon>Metazoa</taxon>
        <taxon>Ecdysozoa</taxon>
        <taxon>Arthropoda</taxon>
        <taxon>Hexapoda</taxon>
        <taxon>Insecta</taxon>
        <taxon>Pterygota</taxon>
        <taxon>Neoptera</taxon>
        <taxon>Endopterygota</taxon>
        <taxon>Lepidoptera</taxon>
        <taxon>Glossata</taxon>
        <taxon>Ditrysia</taxon>
        <taxon>Tineoidea</taxon>
        <taxon>Psychidae</taxon>
        <taxon>Oiketicinae</taxon>
        <taxon>Eumeta</taxon>
    </lineage>
</organism>
<accession>A0A4C1YID7</accession>
<name>A0A4C1YID7_EUMVA</name>
<comment type="caution">
    <text evidence="1">The sequence shown here is derived from an EMBL/GenBank/DDBJ whole genome shotgun (WGS) entry which is preliminary data.</text>
</comment>
<protein>
    <submittedName>
        <fullName evidence="1">Uncharacterized protein</fullName>
    </submittedName>
</protein>
<sequence>MAVPGRGEKLRAAEACNRISDRVNMAKSTSQFYYCFGGWPPPTIATYPTRLVTVRQIVLHNSHNRKKSFHKQGHVCMKLRGMPSLFACTELAHVGTYGRIPARYLWLLHENDKSGVNKRIHNRRDVDEFTSYRIQTVATSSCAIRNFGTFIKSAIKTLNQNGERKRARRMVLLETRSDRAGAGAGIHRFASSPPLLAHSNDRNEIIKIFWEPINHAWADRVRGAGAPTHCPTTAPDAQTEGGGDVVAITIRSDAVAPFRRRPRNHNLITDRVVCEGRSSPLRPPTARPLSGEAERVGAEHFRSRDVDRCNGLAFQNRFRLQVVQ</sequence>
<dbReference type="Proteomes" id="UP000299102">
    <property type="component" value="Unassembled WGS sequence"/>
</dbReference>